<organism evidence="1 2">
    <name type="scientific">Panagrolaimus sp. ES5</name>
    <dbReference type="NCBI Taxonomy" id="591445"/>
    <lineage>
        <taxon>Eukaryota</taxon>
        <taxon>Metazoa</taxon>
        <taxon>Ecdysozoa</taxon>
        <taxon>Nematoda</taxon>
        <taxon>Chromadorea</taxon>
        <taxon>Rhabditida</taxon>
        <taxon>Tylenchina</taxon>
        <taxon>Panagrolaimomorpha</taxon>
        <taxon>Panagrolaimoidea</taxon>
        <taxon>Panagrolaimidae</taxon>
        <taxon>Panagrolaimus</taxon>
    </lineage>
</organism>
<dbReference type="WBParaSite" id="ES5_v2.g30736.t1">
    <property type="protein sequence ID" value="ES5_v2.g30736.t1"/>
    <property type="gene ID" value="ES5_v2.g30736"/>
</dbReference>
<sequence length="150" mass="17206">LKVPGLESIEEASKKCDYDVEEHKNNRDQHAFLMDSHQFECDFYNTLAPILDVPCPKVYKTTELLFGEKEGVLHMEDLTLRGKTISHFENINLTQVKSVIKAMAHMHKNILSADPSLWKGKFLKNQTTLAEVSKVLHSMIEPLIKKSNRQ</sequence>
<accession>A0AC34GMC6</accession>
<evidence type="ECO:0000313" key="1">
    <source>
        <dbReference type="Proteomes" id="UP000887579"/>
    </source>
</evidence>
<protein>
    <submittedName>
        <fullName evidence="2">Juvenile hormone-inducible protein</fullName>
    </submittedName>
</protein>
<reference evidence="2" key="1">
    <citation type="submission" date="2022-11" db="UniProtKB">
        <authorList>
            <consortium name="WormBaseParasite"/>
        </authorList>
    </citation>
    <scope>IDENTIFICATION</scope>
</reference>
<proteinExistence type="predicted"/>
<name>A0AC34GMC6_9BILA</name>
<evidence type="ECO:0000313" key="2">
    <source>
        <dbReference type="WBParaSite" id="ES5_v2.g30736.t1"/>
    </source>
</evidence>
<dbReference type="Proteomes" id="UP000887579">
    <property type="component" value="Unplaced"/>
</dbReference>